<evidence type="ECO:0000313" key="2">
    <source>
        <dbReference type="Proteomes" id="UP001217610"/>
    </source>
</evidence>
<evidence type="ECO:0008006" key="3">
    <source>
        <dbReference type="Google" id="ProtNLM"/>
    </source>
</evidence>
<name>A0ABT5Q071_9PSED</name>
<evidence type="ECO:0000313" key="1">
    <source>
        <dbReference type="EMBL" id="MDD1147127.1"/>
    </source>
</evidence>
<proteinExistence type="predicted"/>
<reference evidence="1 2" key="1">
    <citation type="submission" date="2022-05" db="EMBL/GenBank/DDBJ databases">
        <title>Novel Pseudomonas spp. Isolated from a Rainbow Trout Aquaculture Facility.</title>
        <authorList>
            <person name="Testerman T."/>
            <person name="Graf J."/>
        </authorList>
    </citation>
    <scope>NUCLEOTIDE SEQUENCE [LARGE SCALE GENOMIC DNA]</scope>
    <source>
        <strain evidence="1 2">ID357</strain>
    </source>
</reference>
<accession>A0ABT5Q071</accession>
<gene>
    <name evidence="1" type="ORF">M5G25_02450</name>
</gene>
<sequence>MSGTIDWTKVITQDQKQGPVEDAWREGELMMIINQLQALEEADSGAEPRDLLPGTRKQWLAYRGQVRNWCQGNEDFPDIRKRPARPE</sequence>
<dbReference type="RefSeq" id="WP_273922285.1">
    <property type="nucleotide sequence ID" value="NZ_JAMDGR010000001.1"/>
</dbReference>
<keyword evidence="2" id="KW-1185">Reference proteome</keyword>
<organism evidence="1 2">
    <name type="scientific">Pseudomonas idahonensis</name>
    <dbReference type="NCBI Taxonomy" id="2942628"/>
    <lineage>
        <taxon>Bacteria</taxon>
        <taxon>Pseudomonadati</taxon>
        <taxon>Pseudomonadota</taxon>
        <taxon>Gammaproteobacteria</taxon>
        <taxon>Pseudomonadales</taxon>
        <taxon>Pseudomonadaceae</taxon>
        <taxon>Pseudomonas</taxon>
    </lineage>
</organism>
<comment type="caution">
    <text evidence="1">The sequence shown here is derived from an EMBL/GenBank/DDBJ whole genome shotgun (WGS) entry which is preliminary data.</text>
</comment>
<dbReference type="Proteomes" id="UP001217610">
    <property type="component" value="Unassembled WGS sequence"/>
</dbReference>
<protein>
    <recommendedName>
        <fullName evidence="3">DUF1311 domain-containing protein</fullName>
    </recommendedName>
</protein>
<dbReference type="EMBL" id="JAMDGR010000001">
    <property type="protein sequence ID" value="MDD1147127.1"/>
    <property type="molecule type" value="Genomic_DNA"/>
</dbReference>